<dbReference type="SUPFAM" id="SSF53335">
    <property type="entry name" value="S-adenosyl-L-methionine-dependent methyltransferases"/>
    <property type="match status" value="1"/>
</dbReference>
<dbReference type="PANTHER" id="PTHR43619">
    <property type="entry name" value="S-ADENOSYL-L-METHIONINE-DEPENDENT METHYLTRANSFERASE YKTD-RELATED"/>
    <property type="match status" value="1"/>
</dbReference>
<dbReference type="EC" id="2.1.1.-" evidence="4"/>
<evidence type="ECO:0000256" key="3">
    <source>
        <dbReference type="ARBA" id="ARBA00022679"/>
    </source>
</evidence>
<comment type="similarity">
    <text evidence="1 4">Belongs to the UPF0677 family.</text>
</comment>
<dbReference type="NCBIfam" id="TIGR00027">
    <property type="entry name" value="mthyl_TIGR00027"/>
    <property type="match status" value="1"/>
</dbReference>
<evidence type="ECO:0000256" key="1">
    <source>
        <dbReference type="ARBA" id="ARBA00008138"/>
    </source>
</evidence>
<dbReference type="Gene3D" id="3.40.50.150">
    <property type="entry name" value="Vaccinia Virus protein VP39"/>
    <property type="match status" value="1"/>
</dbReference>
<dbReference type="AlphaFoldDB" id="A0A932CP52"/>
<keyword evidence="2 4" id="KW-0489">Methyltransferase</keyword>
<keyword evidence="4" id="KW-0949">S-adenosyl-L-methionine</keyword>
<sequence>MVSDRGSLTAMVAAACRAVESQKPAGERLLYDPYAERFIDERGWDLFNRLVTVQPGAQLLHVLRTNAAEAHVRQEVMAGARQVVIHGAGYDCSALRLEELRGGPQVFEVDEPYTSELKRARLAEILGALPSHVTYVAVDFVQETLEDLRRKLLEGGYDPRGRTVFVLGSVIMYLTAESVDYLFRFMAANAGEGSSVVLTNIDVNRLKTEEARASSGVAKEIAQAGEPFQFGLGPEEIEGYLSLRGYHRARWSSMREIKEEKGFPVCSPFDDHYYVVQAWVIR</sequence>
<dbReference type="PANTHER" id="PTHR43619:SF2">
    <property type="entry name" value="S-ADENOSYL-L-METHIONINE-DEPENDENT METHYLTRANSFERASES SUPERFAMILY PROTEIN"/>
    <property type="match status" value="1"/>
</dbReference>
<evidence type="ECO:0000256" key="2">
    <source>
        <dbReference type="ARBA" id="ARBA00022603"/>
    </source>
</evidence>
<comment type="function">
    <text evidence="4">Exhibits S-adenosyl-L-methionine-dependent methyltransferase activity.</text>
</comment>
<proteinExistence type="inferred from homology"/>
<dbReference type="InterPro" id="IPR029063">
    <property type="entry name" value="SAM-dependent_MTases_sf"/>
</dbReference>
<reference evidence="5" key="1">
    <citation type="submission" date="2020-07" db="EMBL/GenBank/DDBJ databases">
        <title>Huge and variable diversity of episymbiotic CPR bacteria and DPANN archaea in groundwater ecosystems.</title>
        <authorList>
            <person name="He C.Y."/>
            <person name="Keren R."/>
            <person name="Whittaker M."/>
            <person name="Farag I.F."/>
            <person name="Doudna J."/>
            <person name="Cate J.H.D."/>
            <person name="Banfield J.F."/>
        </authorList>
    </citation>
    <scope>NUCLEOTIDE SEQUENCE</scope>
    <source>
        <strain evidence="5">NC_groundwater_672_Ag_B-0.1um_62_36</strain>
    </source>
</reference>
<dbReference type="Pfam" id="PF04072">
    <property type="entry name" value="LCM"/>
    <property type="match status" value="1"/>
</dbReference>
<accession>A0A932CP52</accession>
<evidence type="ECO:0000313" key="6">
    <source>
        <dbReference type="Proteomes" id="UP000769766"/>
    </source>
</evidence>
<protein>
    <recommendedName>
        <fullName evidence="4">S-adenosyl-L-methionine-dependent methyltransferase</fullName>
        <ecNumber evidence="4">2.1.1.-</ecNumber>
    </recommendedName>
</protein>
<gene>
    <name evidence="5" type="ORF">HYY20_07330</name>
</gene>
<evidence type="ECO:0000313" key="5">
    <source>
        <dbReference type="EMBL" id="MBI2876677.1"/>
    </source>
</evidence>
<comment type="caution">
    <text evidence="5">The sequence shown here is derived from an EMBL/GenBank/DDBJ whole genome shotgun (WGS) entry which is preliminary data.</text>
</comment>
<dbReference type="PROSITE" id="PS51257">
    <property type="entry name" value="PROKAR_LIPOPROTEIN"/>
    <property type="match status" value="1"/>
</dbReference>
<dbReference type="GO" id="GO:0032259">
    <property type="term" value="P:methylation"/>
    <property type="evidence" value="ECO:0007669"/>
    <property type="project" value="UniProtKB-KW"/>
</dbReference>
<evidence type="ECO:0000256" key="4">
    <source>
        <dbReference type="RuleBase" id="RU362030"/>
    </source>
</evidence>
<dbReference type="EMBL" id="JACPRF010000220">
    <property type="protein sequence ID" value="MBI2876677.1"/>
    <property type="molecule type" value="Genomic_DNA"/>
</dbReference>
<organism evidence="5 6">
    <name type="scientific">Tectimicrobiota bacterium</name>
    <dbReference type="NCBI Taxonomy" id="2528274"/>
    <lineage>
        <taxon>Bacteria</taxon>
        <taxon>Pseudomonadati</taxon>
        <taxon>Nitrospinota/Tectimicrobiota group</taxon>
        <taxon>Candidatus Tectimicrobiota</taxon>
    </lineage>
</organism>
<dbReference type="InterPro" id="IPR011610">
    <property type="entry name" value="SAM_mthyl_Trfase_ML2640-like"/>
</dbReference>
<dbReference type="Proteomes" id="UP000769766">
    <property type="component" value="Unassembled WGS sequence"/>
</dbReference>
<name>A0A932CP52_UNCTE</name>
<dbReference type="InterPro" id="IPR007213">
    <property type="entry name" value="Ppm1/Ppm2/Tcmp"/>
</dbReference>
<dbReference type="GO" id="GO:0008168">
    <property type="term" value="F:methyltransferase activity"/>
    <property type="evidence" value="ECO:0007669"/>
    <property type="project" value="UniProtKB-UniRule"/>
</dbReference>
<keyword evidence="3" id="KW-0808">Transferase</keyword>